<sequence length="152" mass="16909">MFKKILKGLGFTLLVIIGLFTFALAWTSYKAASYEETAIPYMDKAIKDISTWQVDTVRSYLVVSTNDRVSESDLQALVKGLSKMGRLVEIGEFQFMNVSSTAMAGEESGSFVTYRVPAKYENGDGLITITLQEVDDSFQVYSFNLNSLALLK</sequence>
<organism evidence="1 2">
    <name type="scientific">Pseudoalteromonas luteoviolacea NCIMB 1942</name>
    <dbReference type="NCBI Taxonomy" id="1365253"/>
    <lineage>
        <taxon>Bacteria</taxon>
        <taxon>Pseudomonadati</taxon>
        <taxon>Pseudomonadota</taxon>
        <taxon>Gammaproteobacteria</taxon>
        <taxon>Alteromonadales</taxon>
        <taxon>Pseudoalteromonadaceae</taxon>
        <taxon>Pseudoalteromonas</taxon>
    </lineage>
</organism>
<dbReference type="Proteomes" id="UP000076587">
    <property type="component" value="Unassembled WGS sequence"/>
</dbReference>
<dbReference type="OrthoDB" id="7061546at2"/>
<gene>
    <name evidence="1" type="ORF">N482_06835</name>
</gene>
<dbReference type="PATRIC" id="fig|1365253.3.peg.1615"/>
<evidence type="ECO:0000313" key="2">
    <source>
        <dbReference type="Proteomes" id="UP000076587"/>
    </source>
</evidence>
<dbReference type="RefSeq" id="WP_063376414.1">
    <property type="nucleotide sequence ID" value="NZ_AUXT01000143.1"/>
</dbReference>
<accession>A0A167DHF4</accession>
<reference evidence="1 2" key="1">
    <citation type="submission" date="2013-07" db="EMBL/GenBank/DDBJ databases">
        <title>Comparative Genomic and Metabolomic Analysis of Twelve Strains of Pseudoalteromonas luteoviolacea.</title>
        <authorList>
            <person name="Vynne N.G."/>
            <person name="Mansson M."/>
            <person name="Gram L."/>
        </authorList>
    </citation>
    <scope>NUCLEOTIDE SEQUENCE [LARGE SCALE GENOMIC DNA]</scope>
    <source>
        <strain evidence="1 2">NCIMB 1942</strain>
    </source>
</reference>
<comment type="caution">
    <text evidence="1">The sequence shown here is derived from an EMBL/GenBank/DDBJ whole genome shotgun (WGS) entry which is preliminary data.</text>
</comment>
<name>A0A167DHF4_9GAMM</name>
<proteinExistence type="predicted"/>
<evidence type="ECO:0000313" key="1">
    <source>
        <dbReference type="EMBL" id="KZN48844.1"/>
    </source>
</evidence>
<evidence type="ECO:0008006" key="3">
    <source>
        <dbReference type="Google" id="ProtNLM"/>
    </source>
</evidence>
<dbReference type="Gene3D" id="3.10.450.590">
    <property type="match status" value="1"/>
</dbReference>
<protein>
    <recommendedName>
        <fullName evidence="3">DUF4019 domain-containing protein</fullName>
    </recommendedName>
</protein>
<dbReference type="EMBL" id="AUXT01000143">
    <property type="protein sequence ID" value="KZN48844.1"/>
    <property type="molecule type" value="Genomic_DNA"/>
</dbReference>
<dbReference type="AlphaFoldDB" id="A0A167DHF4"/>